<evidence type="ECO:0000256" key="15">
    <source>
        <dbReference type="NCBIfam" id="TIGR00560"/>
    </source>
</evidence>
<comment type="similarity">
    <text evidence="3 16">Belongs to the CDP-alcohol phosphatidyltransferase class-I family.</text>
</comment>
<feature type="transmembrane region" description="Helical" evidence="17">
    <location>
        <begin position="12"/>
        <end position="32"/>
    </location>
</feature>
<evidence type="ECO:0000256" key="5">
    <source>
        <dbReference type="ARBA" id="ARBA00014944"/>
    </source>
</evidence>
<comment type="pathway">
    <text evidence="2">Phospholipid metabolism; phosphatidylglycerol biosynthesis; phosphatidylglycerol from CDP-diacylglycerol: step 1/2.</text>
</comment>
<keyword evidence="13" id="KW-1208">Phospholipid metabolism</keyword>
<sequence>MFVAVTEFQKNLPTRITLSRVFFVPVIVALMWPNTLGWNVAAACFFILASITDYYDGYYARKYNAVSNFGKFMDPIADKILVTSVLAMLLAQGKIDAWMVIIILARDNFIGGIRSVAAADQIIIAAKPAGKWKTAMQMVAIPIVIIGNLEPHIPYLDKIGYGVLWVSVILSITSGVEYYLGYLKSRKD</sequence>
<comment type="subcellular location">
    <subcellularLocation>
        <location evidence="1">Membrane</location>
        <topology evidence="1">Multi-pass membrane protein</topology>
    </subcellularLocation>
</comment>
<evidence type="ECO:0000256" key="9">
    <source>
        <dbReference type="ARBA" id="ARBA00022989"/>
    </source>
</evidence>
<feature type="transmembrane region" description="Helical" evidence="17">
    <location>
        <begin position="38"/>
        <end position="59"/>
    </location>
</feature>
<evidence type="ECO:0000256" key="6">
    <source>
        <dbReference type="ARBA" id="ARBA00022516"/>
    </source>
</evidence>
<comment type="catalytic activity">
    <reaction evidence="14">
        <text>a CDP-1,2-diacyl-sn-glycerol + sn-glycerol 3-phosphate = a 1,2-diacyl-sn-glycero-3-phospho-(1'-sn-glycero-3'-phosphate) + CMP + H(+)</text>
        <dbReference type="Rhea" id="RHEA:12593"/>
        <dbReference type="ChEBI" id="CHEBI:15378"/>
        <dbReference type="ChEBI" id="CHEBI:57597"/>
        <dbReference type="ChEBI" id="CHEBI:58332"/>
        <dbReference type="ChEBI" id="CHEBI:60110"/>
        <dbReference type="ChEBI" id="CHEBI:60377"/>
        <dbReference type="EC" id="2.7.8.5"/>
    </reaction>
</comment>
<keyword evidence="6" id="KW-0444">Lipid biosynthesis</keyword>
<keyword evidence="9 17" id="KW-1133">Transmembrane helix</keyword>
<dbReference type="EMBL" id="CP020946">
    <property type="protein sequence ID" value="ASD63791.1"/>
    <property type="molecule type" value="Genomic_DNA"/>
</dbReference>
<dbReference type="GO" id="GO:0016020">
    <property type="term" value="C:membrane"/>
    <property type="evidence" value="ECO:0007669"/>
    <property type="project" value="UniProtKB-SubCell"/>
</dbReference>
<keyword evidence="7 16" id="KW-0808">Transferase</keyword>
<gene>
    <name evidence="18" type="ORF">B9G79_09495</name>
</gene>
<reference evidence="18 19" key="1">
    <citation type="submission" date="2017-04" db="EMBL/GenBank/DDBJ databases">
        <title>Whole genome sequence of Bdellovibrio bacteriovorus strain SSB218315.</title>
        <authorList>
            <person name="Oyedara O."/>
            <person name="Rodriguez-Perez M.A."/>
        </authorList>
    </citation>
    <scope>NUCLEOTIDE SEQUENCE [LARGE SCALE GENOMIC DNA]</scope>
    <source>
        <strain evidence="18 19">SSB218315</strain>
    </source>
</reference>
<proteinExistence type="inferred from homology"/>
<dbReference type="PANTHER" id="PTHR14269">
    <property type="entry name" value="CDP-DIACYLGLYCEROL--GLYCEROL-3-PHOSPHATE 3-PHOSPHATIDYLTRANSFERASE-RELATED"/>
    <property type="match status" value="1"/>
</dbReference>
<dbReference type="PROSITE" id="PS00379">
    <property type="entry name" value="CDP_ALCOHOL_P_TRANSF"/>
    <property type="match status" value="1"/>
</dbReference>
<evidence type="ECO:0000256" key="4">
    <source>
        <dbReference type="ARBA" id="ARBA00013170"/>
    </source>
</evidence>
<evidence type="ECO:0000256" key="10">
    <source>
        <dbReference type="ARBA" id="ARBA00023098"/>
    </source>
</evidence>
<feature type="transmembrane region" description="Helical" evidence="17">
    <location>
        <begin position="80"/>
        <end position="105"/>
    </location>
</feature>
<evidence type="ECO:0000256" key="16">
    <source>
        <dbReference type="RuleBase" id="RU003750"/>
    </source>
</evidence>
<dbReference type="EC" id="2.7.8.5" evidence="4 15"/>
<organism evidence="18 19">
    <name type="scientific">Bdellovibrio bacteriovorus</name>
    <dbReference type="NCBI Taxonomy" id="959"/>
    <lineage>
        <taxon>Bacteria</taxon>
        <taxon>Pseudomonadati</taxon>
        <taxon>Bdellovibrionota</taxon>
        <taxon>Bdellovibrionia</taxon>
        <taxon>Bdellovibrionales</taxon>
        <taxon>Pseudobdellovibrionaceae</taxon>
        <taxon>Bdellovibrio</taxon>
    </lineage>
</organism>
<name>A0A1Z3N8N8_BDEBC</name>
<evidence type="ECO:0000256" key="8">
    <source>
        <dbReference type="ARBA" id="ARBA00022692"/>
    </source>
</evidence>
<evidence type="ECO:0000256" key="17">
    <source>
        <dbReference type="SAM" id="Phobius"/>
    </source>
</evidence>
<evidence type="ECO:0000313" key="18">
    <source>
        <dbReference type="EMBL" id="ASD63791.1"/>
    </source>
</evidence>
<dbReference type="InterPro" id="IPR043130">
    <property type="entry name" value="CDP-OH_PTrfase_TM_dom"/>
</dbReference>
<dbReference type="GO" id="GO:0046474">
    <property type="term" value="P:glycerophospholipid biosynthetic process"/>
    <property type="evidence" value="ECO:0007669"/>
    <property type="project" value="TreeGrafter"/>
</dbReference>
<dbReference type="NCBIfam" id="TIGR00560">
    <property type="entry name" value="pgsA"/>
    <property type="match status" value="1"/>
</dbReference>
<dbReference type="Pfam" id="PF01066">
    <property type="entry name" value="CDP-OH_P_transf"/>
    <property type="match status" value="1"/>
</dbReference>
<protein>
    <recommendedName>
        <fullName evidence="5 15">CDP-diacylglycerol--glycerol-3-phosphate 3-phosphatidyltransferase</fullName>
        <ecNumber evidence="4 15">2.7.8.5</ecNumber>
    </recommendedName>
</protein>
<dbReference type="InterPro" id="IPR048254">
    <property type="entry name" value="CDP_ALCOHOL_P_TRANSF_CS"/>
</dbReference>
<evidence type="ECO:0000256" key="1">
    <source>
        <dbReference type="ARBA" id="ARBA00004141"/>
    </source>
</evidence>
<dbReference type="PIRSF" id="PIRSF000847">
    <property type="entry name" value="Phos_ph_gly_syn"/>
    <property type="match status" value="1"/>
</dbReference>
<evidence type="ECO:0000313" key="19">
    <source>
        <dbReference type="Proteomes" id="UP000197003"/>
    </source>
</evidence>
<dbReference type="InterPro" id="IPR000462">
    <property type="entry name" value="CDP-OH_P_trans"/>
</dbReference>
<keyword evidence="12" id="KW-0594">Phospholipid biosynthesis</keyword>
<evidence type="ECO:0000256" key="11">
    <source>
        <dbReference type="ARBA" id="ARBA00023136"/>
    </source>
</evidence>
<keyword evidence="10" id="KW-0443">Lipid metabolism</keyword>
<dbReference type="AlphaFoldDB" id="A0A1Z3N8N8"/>
<dbReference type="InterPro" id="IPR004570">
    <property type="entry name" value="Phosphatidylglycerol_P_synth"/>
</dbReference>
<feature type="transmembrane region" description="Helical" evidence="17">
    <location>
        <begin position="159"/>
        <end position="180"/>
    </location>
</feature>
<keyword evidence="8 17" id="KW-0812">Transmembrane</keyword>
<evidence type="ECO:0000256" key="12">
    <source>
        <dbReference type="ARBA" id="ARBA00023209"/>
    </source>
</evidence>
<keyword evidence="11 17" id="KW-0472">Membrane</keyword>
<evidence type="ECO:0000256" key="14">
    <source>
        <dbReference type="ARBA" id="ARBA00048586"/>
    </source>
</evidence>
<dbReference type="GO" id="GO:0008444">
    <property type="term" value="F:CDP-diacylglycerol-glycerol-3-phosphate 3-phosphatidyltransferase activity"/>
    <property type="evidence" value="ECO:0007669"/>
    <property type="project" value="UniProtKB-UniRule"/>
</dbReference>
<evidence type="ECO:0000256" key="13">
    <source>
        <dbReference type="ARBA" id="ARBA00023264"/>
    </source>
</evidence>
<evidence type="ECO:0000256" key="2">
    <source>
        <dbReference type="ARBA" id="ARBA00005042"/>
    </source>
</evidence>
<dbReference type="PANTHER" id="PTHR14269:SF62">
    <property type="entry name" value="CDP-DIACYLGLYCEROL--GLYCEROL-3-PHOSPHATE 3-PHOSPHATIDYLTRANSFERASE 1, CHLOROPLASTIC"/>
    <property type="match status" value="1"/>
</dbReference>
<accession>A0A1Z3N8N8</accession>
<evidence type="ECO:0000256" key="7">
    <source>
        <dbReference type="ARBA" id="ARBA00022679"/>
    </source>
</evidence>
<dbReference type="InterPro" id="IPR050324">
    <property type="entry name" value="CDP-alcohol_PTase-I"/>
</dbReference>
<dbReference type="Proteomes" id="UP000197003">
    <property type="component" value="Chromosome"/>
</dbReference>
<dbReference type="Gene3D" id="1.20.120.1760">
    <property type="match status" value="1"/>
</dbReference>
<evidence type="ECO:0000256" key="3">
    <source>
        <dbReference type="ARBA" id="ARBA00010441"/>
    </source>
</evidence>